<reference evidence="2 3" key="1">
    <citation type="submission" date="2021-06" db="EMBL/GenBank/DDBJ databases">
        <title>Clostridia strains as spoilage organisms.</title>
        <authorList>
            <person name="Wambui J."/>
            <person name="Stephan R."/>
            <person name="Stevens M.J.A."/>
        </authorList>
    </citation>
    <scope>NUCLEOTIDE SEQUENCE [LARGE SCALE GENOMIC DNA]</scope>
    <source>
        <strain evidence="2 3">CM013</strain>
    </source>
</reference>
<protein>
    <submittedName>
        <fullName evidence="2">(2Fe-2S)-binding protein</fullName>
    </submittedName>
</protein>
<dbReference type="InterPro" id="IPR007419">
    <property type="entry name" value="BFD-like_2Fe2S-bd_dom"/>
</dbReference>
<evidence type="ECO:0000259" key="1">
    <source>
        <dbReference type="Pfam" id="PF04324"/>
    </source>
</evidence>
<dbReference type="Proteomes" id="UP000740830">
    <property type="component" value="Unassembled WGS sequence"/>
</dbReference>
<dbReference type="Pfam" id="PF04324">
    <property type="entry name" value="Fer2_BFD"/>
    <property type="match status" value="1"/>
</dbReference>
<organism evidence="2 3">
    <name type="scientific">Clostridium algidicarnis</name>
    <dbReference type="NCBI Taxonomy" id="37659"/>
    <lineage>
        <taxon>Bacteria</taxon>
        <taxon>Bacillati</taxon>
        <taxon>Bacillota</taxon>
        <taxon>Clostridia</taxon>
        <taxon>Eubacteriales</taxon>
        <taxon>Clostridiaceae</taxon>
        <taxon>Clostridium</taxon>
    </lineage>
</organism>
<accession>A0ABS6C0M3</accession>
<name>A0ABS6C0M3_9CLOT</name>
<keyword evidence="3" id="KW-1185">Reference proteome</keyword>
<dbReference type="RefSeq" id="WP_216131133.1">
    <property type="nucleotide sequence ID" value="NZ_JAHLDG010000003.1"/>
</dbReference>
<dbReference type="EMBL" id="JAHLDG010000003">
    <property type="protein sequence ID" value="MBU3219020.1"/>
    <property type="molecule type" value="Genomic_DNA"/>
</dbReference>
<feature type="domain" description="BFD-like [2Fe-2S]-binding" evidence="1">
    <location>
        <begin position="16"/>
        <end position="66"/>
    </location>
</feature>
<evidence type="ECO:0000313" key="2">
    <source>
        <dbReference type="EMBL" id="MBU3219020.1"/>
    </source>
</evidence>
<gene>
    <name evidence="2" type="ORF">KPL27_02760</name>
</gene>
<evidence type="ECO:0000313" key="3">
    <source>
        <dbReference type="Proteomes" id="UP000740830"/>
    </source>
</evidence>
<proteinExistence type="predicted"/>
<sequence>MENNASEEIMDKLTKVCLCKAIPRSKMKEAIKNGARTVEEVQKATGAGSGPCGGRRCTPKIEVLLEKYSDK</sequence>
<comment type="caution">
    <text evidence="2">The sequence shown here is derived from an EMBL/GenBank/DDBJ whole genome shotgun (WGS) entry which is preliminary data.</text>
</comment>